<accession>A0AAV2QGU5</accession>
<evidence type="ECO:0000313" key="1">
    <source>
        <dbReference type="EMBL" id="CAL4085103.1"/>
    </source>
</evidence>
<reference evidence="1 2" key="1">
    <citation type="submission" date="2024-05" db="EMBL/GenBank/DDBJ databases">
        <authorList>
            <person name="Wallberg A."/>
        </authorList>
    </citation>
    <scope>NUCLEOTIDE SEQUENCE [LARGE SCALE GENOMIC DNA]</scope>
</reference>
<sequence>MWSTILRKSLACDYIKVLWGIVSLIDLRLFFPCKNAKISFTVYIIDQNLATFHTQEFCLVHKHILNVSSEYEPDIMQSLQSLMIKIEIISCTISYNSELNLYLGYE</sequence>
<dbReference type="Proteomes" id="UP001497623">
    <property type="component" value="Unassembled WGS sequence"/>
</dbReference>
<dbReference type="EMBL" id="CAXKWB010006936">
    <property type="protein sequence ID" value="CAL4085103.1"/>
    <property type="molecule type" value="Genomic_DNA"/>
</dbReference>
<proteinExistence type="predicted"/>
<evidence type="ECO:0000313" key="2">
    <source>
        <dbReference type="Proteomes" id="UP001497623"/>
    </source>
</evidence>
<keyword evidence="2" id="KW-1185">Reference proteome</keyword>
<name>A0AAV2QGU5_MEGNR</name>
<dbReference type="AlphaFoldDB" id="A0AAV2QGU5"/>
<organism evidence="1 2">
    <name type="scientific">Meganyctiphanes norvegica</name>
    <name type="common">Northern krill</name>
    <name type="synonym">Thysanopoda norvegica</name>
    <dbReference type="NCBI Taxonomy" id="48144"/>
    <lineage>
        <taxon>Eukaryota</taxon>
        <taxon>Metazoa</taxon>
        <taxon>Ecdysozoa</taxon>
        <taxon>Arthropoda</taxon>
        <taxon>Crustacea</taxon>
        <taxon>Multicrustacea</taxon>
        <taxon>Malacostraca</taxon>
        <taxon>Eumalacostraca</taxon>
        <taxon>Eucarida</taxon>
        <taxon>Euphausiacea</taxon>
        <taxon>Euphausiidae</taxon>
        <taxon>Meganyctiphanes</taxon>
    </lineage>
</organism>
<gene>
    <name evidence="1" type="ORF">MNOR_LOCUS12597</name>
</gene>
<protein>
    <submittedName>
        <fullName evidence="1">Uncharacterized protein</fullName>
    </submittedName>
</protein>
<comment type="caution">
    <text evidence="1">The sequence shown here is derived from an EMBL/GenBank/DDBJ whole genome shotgun (WGS) entry which is preliminary data.</text>
</comment>